<gene>
    <name evidence="2" type="ORF">DO97_13695</name>
</gene>
<keyword evidence="3" id="KW-1185">Reference proteome</keyword>
<organism evidence="2 3">
    <name type="scientific">Neosynechococcus sphagnicola sy1</name>
    <dbReference type="NCBI Taxonomy" id="1497020"/>
    <lineage>
        <taxon>Bacteria</taxon>
        <taxon>Bacillati</taxon>
        <taxon>Cyanobacteriota</taxon>
        <taxon>Cyanophyceae</taxon>
        <taxon>Neosynechococcales</taxon>
        <taxon>Neosynechococcaceae</taxon>
        <taxon>Neosynechococcus</taxon>
    </lineage>
</organism>
<dbReference type="CDD" id="cd03801">
    <property type="entry name" value="GT4_PimA-like"/>
    <property type="match status" value="1"/>
</dbReference>
<feature type="domain" description="Glycosyl transferase family 1" evidence="1">
    <location>
        <begin position="202"/>
        <end position="346"/>
    </location>
</feature>
<dbReference type="STRING" id="1497020.DO97_13695"/>
<evidence type="ECO:0000313" key="2">
    <source>
        <dbReference type="EMBL" id="KGF71963.1"/>
    </source>
</evidence>
<evidence type="ECO:0000313" key="3">
    <source>
        <dbReference type="Proteomes" id="UP000030170"/>
    </source>
</evidence>
<name>A0A098TM96_9CYAN</name>
<dbReference type="PANTHER" id="PTHR12526">
    <property type="entry name" value="GLYCOSYLTRANSFERASE"/>
    <property type="match status" value="1"/>
</dbReference>
<dbReference type="Pfam" id="PF00534">
    <property type="entry name" value="Glycos_transf_1"/>
    <property type="match status" value="1"/>
</dbReference>
<dbReference type="SUPFAM" id="SSF53756">
    <property type="entry name" value="UDP-Glycosyltransferase/glycogen phosphorylase"/>
    <property type="match status" value="1"/>
</dbReference>
<dbReference type="EMBL" id="JJML01000042">
    <property type="protein sequence ID" value="KGF71963.1"/>
    <property type="molecule type" value="Genomic_DNA"/>
</dbReference>
<dbReference type="Gene3D" id="3.40.50.2000">
    <property type="entry name" value="Glycogen Phosphorylase B"/>
    <property type="match status" value="1"/>
</dbReference>
<keyword evidence="2" id="KW-0808">Transferase</keyword>
<protein>
    <submittedName>
        <fullName evidence="2">Glycosyl transferase</fullName>
    </submittedName>
</protein>
<dbReference type="OrthoDB" id="9775208at2"/>
<dbReference type="AlphaFoldDB" id="A0A098TM96"/>
<dbReference type="GO" id="GO:0016757">
    <property type="term" value="F:glycosyltransferase activity"/>
    <property type="evidence" value="ECO:0007669"/>
    <property type="project" value="InterPro"/>
</dbReference>
<dbReference type="Proteomes" id="UP000030170">
    <property type="component" value="Unassembled WGS sequence"/>
</dbReference>
<comment type="caution">
    <text evidence="2">The sequence shown here is derived from an EMBL/GenBank/DDBJ whole genome shotgun (WGS) entry which is preliminary data.</text>
</comment>
<proteinExistence type="predicted"/>
<sequence length="562" mass="62159">MSTTAAILYKKDGYDTSGKRLMGRQAAGEGFLKSLVQYGTADSLFCCAATRDEFAEFCKQIHRWMQHPRKVQWLPEADPRSLSQAGTLYRPDGILADLAWQRRFLDPQAYSLCGVTHTIASRGVMQAIGDLLIAPVQPWDALICTSQAVKTAVDHLLQDWADYLAQRLGSRPEPLLQLPVIPLGVDCDSFAPPVRAADLRHQLRQRLGIGAEDMVILFVGRLIFYAKAHPVPMYQAVEQAAQTTQAKIHLIQAGWFENPREEAAFKEAAQQFAPSVKHLFLDGRQPEIRTGIWSAADIFVSLSDNIQETFGLTPIEAMASGLPVVITDWNGYQESVRQGIDGFKIPTLTPPADAGLDLAAGYFSDALNYSTFVGHACLATAVNVEACTQVLINLMTQPTLRQRLGENGRQRARATYDWRVVVAAYEQLWQQLAEIRQSATMAAPLSPGQPPHPLCPDPFRLFRHYPTLALTPDLRLSLGQMASPESLALVRQSWMSGFGATERLPHTVLDALLATLTVTGSLSVAEILAQYSDQDASKLARSLVYLLKFQVLRSDDPSWQLF</sequence>
<accession>A0A098TM96</accession>
<reference evidence="2 3" key="1">
    <citation type="journal article" date="2014" name="Mol. Ecol.">
        <title>Evolution of Synechococcus.</title>
        <authorList>
            <person name="Dvorak P."/>
            <person name="Casamatta D."/>
            <person name="Hasler P."/>
            <person name="Poulickova A."/>
            <person name="Ondrej V."/>
            <person name="Sanges R."/>
        </authorList>
    </citation>
    <scope>NUCLEOTIDE SEQUENCE [LARGE SCALE GENOMIC DNA]</scope>
    <source>
        <strain evidence="2 3">CAUP A 1101</strain>
    </source>
</reference>
<dbReference type="RefSeq" id="WP_036535186.1">
    <property type="nucleotide sequence ID" value="NZ_JJML01000042.1"/>
</dbReference>
<evidence type="ECO:0000259" key="1">
    <source>
        <dbReference type="Pfam" id="PF00534"/>
    </source>
</evidence>
<dbReference type="InterPro" id="IPR001296">
    <property type="entry name" value="Glyco_trans_1"/>
</dbReference>
<dbReference type="PANTHER" id="PTHR12526:SF637">
    <property type="entry name" value="GLYCOSYLTRANSFERASE EPSF-RELATED"/>
    <property type="match status" value="1"/>
</dbReference>